<gene>
    <name evidence="2" type="ORF">SAMN05444417_2598</name>
</gene>
<dbReference type="STRING" id="1447782.SAMN05444417_2598"/>
<feature type="transmembrane region" description="Helical" evidence="1">
    <location>
        <begin position="204"/>
        <end position="226"/>
    </location>
</feature>
<dbReference type="PANTHER" id="PTHR37422">
    <property type="entry name" value="TEICHURONIC ACID BIOSYNTHESIS PROTEIN TUAE"/>
    <property type="match status" value="1"/>
</dbReference>
<feature type="transmembrane region" description="Helical" evidence="1">
    <location>
        <begin position="365"/>
        <end position="389"/>
    </location>
</feature>
<sequence length="460" mass="49485">MPNAIAILALLSWPLVSLGLFRWLPAGRALIASIVVAYLLLPPLPAAFDLPLLPPLTKDTLPPLVALVLCLLLHPGRIELIPRSPPLRALLALYILAPVATVLTNGEPIFFVTAALPGLGPHESLAMMVQQGLQILPLLLARSLLRESRDARDMLWALAIGGLVYSLPMLLEVRLAPVLNLRIYGYFQHDFGQMVRDGGYRPMVFLYHGLWAAFLAMSAALAALALAREEGGRRSVSLLAAAGYMLVVLVLCKSMASLVYAIAFAPLVAFAPALTKVRLAAAIAVLALVYPMAKGAHLVPEDEMLAAATSIDAERANSLAFRFEQERLLLDRAAEKPLFGWGSYGRNHLHDPVDGTILTIADGRWVITIGVLGWLGFLAEFGLLTLPILTLAWRARGMEGGTVPGAVAALTLLHAINLVDLLPNATLSILTWTICGALIGQAERFVPVRRSAAQPVRTVL</sequence>
<evidence type="ECO:0008006" key="4">
    <source>
        <dbReference type="Google" id="ProtNLM"/>
    </source>
</evidence>
<dbReference type="EMBL" id="FQYO01000004">
    <property type="protein sequence ID" value="SHJ03263.1"/>
    <property type="molecule type" value="Genomic_DNA"/>
</dbReference>
<feature type="transmembrane region" description="Helical" evidence="1">
    <location>
        <begin position="238"/>
        <end position="263"/>
    </location>
</feature>
<feature type="transmembrane region" description="Helical" evidence="1">
    <location>
        <begin position="60"/>
        <end position="78"/>
    </location>
</feature>
<keyword evidence="1" id="KW-0472">Membrane</keyword>
<keyword evidence="1" id="KW-0812">Transmembrane</keyword>
<evidence type="ECO:0000313" key="3">
    <source>
        <dbReference type="Proteomes" id="UP000184292"/>
    </source>
</evidence>
<protein>
    <recommendedName>
        <fullName evidence="4">O-Antigen ligase</fullName>
    </recommendedName>
</protein>
<dbReference type="AlphaFoldDB" id="A0A1M6FZX0"/>
<feature type="transmembrane region" description="Helical" evidence="1">
    <location>
        <begin position="29"/>
        <end position="48"/>
    </location>
</feature>
<feature type="transmembrane region" description="Helical" evidence="1">
    <location>
        <begin position="90"/>
        <end position="112"/>
    </location>
</feature>
<dbReference type="RefSeq" id="WP_073331239.1">
    <property type="nucleotide sequence ID" value="NZ_FQYO01000004.1"/>
</dbReference>
<feature type="transmembrane region" description="Helical" evidence="1">
    <location>
        <begin position="6"/>
        <end position="24"/>
    </location>
</feature>
<feature type="transmembrane region" description="Helical" evidence="1">
    <location>
        <begin position="269"/>
        <end position="290"/>
    </location>
</feature>
<organism evidence="2 3">
    <name type="scientific">Wenxinia saemankumensis</name>
    <dbReference type="NCBI Taxonomy" id="1447782"/>
    <lineage>
        <taxon>Bacteria</taxon>
        <taxon>Pseudomonadati</taxon>
        <taxon>Pseudomonadota</taxon>
        <taxon>Alphaproteobacteria</taxon>
        <taxon>Rhodobacterales</taxon>
        <taxon>Roseobacteraceae</taxon>
        <taxon>Wenxinia</taxon>
    </lineage>
</organism>
<dbReference type="InterPro" id="IPR051533">
    <property type="entry name" value="WaaL-like"/>
</dbReference>
<proteinExistence type="predicted"/>
<evidence type="ECO:0000313" key="2">
    <source>
        <dbReference type="EMBL" id="SHJ03263.1"/>
    </source>
</evidence>
<accession>A0A1M6FZX0</accession>
<keyword evidence="1" id="KW-1133">Transmembrane helix</keyword>
<reference evidence="2 3" key="1">
    <citation type="submission" date="2016-11" db="EMBL/GenBank/DDBJ databases">
        <authorList>
            <person name="Jaros S."/>
            <person name="Januszkiewicz K."/>
            <person name="Wedrychowicz H."/>
        </authorList>
    </citation>
    <scope>NUCLEOTIDE SEQUENCE [LARGE SCALE GENOMIC DNA]</scope>
    <source>
        <strain evidence="2 3">DSM 100565</strain>
    </source>
</reference>
<dbReference type="Proteomes" id="UP000184292">
    <property type="component" value="Unassembled WGS sequence"/>
</dbReference>
<dbReference type="PANTHER" id="PTHR37422:SF13">
    <property type="entry name" value="LIPOPOLYSACCHARIDE BIOSYNTHESIS PROTEIN PA4999-RELATED"/>
    <property type="match status" value="1"/>
</dbReference>
<name>A0A1M6FZX0_9RHOB</name>
<feature type="transmembrane region" description="Helical" evidence="1">
    <location>
        <begin position="153"/>
        <end position="171"/>
    </location>
</feature>
<keyword evidence="3" id="KW-1185">Reference proteome</keyword>
<evidence type="ECO:0000256" key="1">
    <source>
        <dbReference type="SAM" id="Phobius"/>
    </source>
</evidence>